<dbReference type="EMBL" id="BSRZ01000002">
    <property type="protein sequence ID" value="GLW63225.1"/>
    <property type="molecule type" value="Genomic_DNA"/>
</dbReference>
<protein>
    <submittedName>
        <fullName evidence="1">GYD domain-containing protein</fullName>
    </submittedName>
</protein>
<evidence type="ECO:0000313" key="2">
    <source>
        <dbReference type="Proteomes" id="UP001165124"/>
    </source>
</evidence>
<evidence type="ECO:0000313" key="1">
    <source>
        <dbReference type="EMBL" id="GLW63225.1"/>
    </source>
</evidence>
<gene>
    <name evidence="1" type="ORF">Arub01_14690</name>
</gene>
<proteinExistence type="predicted"/>
<name>A0A9W6PT86_9ACTN</name>
<dbReference type="InterPro" id="IPR014845">
    <property type="entry name" value="GYD/TTHA1554"/>
</dbReference>
<dbReference type="AlphaFoldDB" id="A0A9W6PT86"/>
<dbReference type="RefSeq" id="WP_067910841.1">
    <property type="nucleotide sequence ID" value="NZ_BSRZ01000002.1"/>
</dbReference>
<organism evidence="1 2">
    <name type="scientific">Actinomadura rubrobrunea</name>
    <dbReference type="NCBI Taxonomy" id="115335"/>
    <lineage>
        <taxon>Bacteria</taxon>
        <taxon>Bacillati</taxon>
        <taxon>Actinomycetota</taxon>
        <taxon>Actinomycetes</taxon>
        <taxon>Streptosporangiales</taxon>
        <taxon>Thermomonosporaceae</taxon>
        <taxon>Actinomadura</taxon>
    </lineage>
</organism>
<dbReference type="Pfam" id="PF08734">
    <property type="entry name" value="GYD"/>
    <property type="match status" value="1"/>
</dbReference>
<keyword evidence="2" id="KW-1185">Reference proteome</keyword>
<comment type="caution">
    <text evidence="1">The sequence shown here is derived from an EMBL/GenBank/DDBJ whole genome shotgun (WGS) entry which is preliminary data.</text>
</comment>
<dbReference type="Proteomes" id="UP001165124">
    <property type="component" value="Unassembled WGS sequence"/>
</dbReference>
<accession>A0A9W6PT86</accession>
<reference evidence="1" key="1">
    <citation type="submission" date="2023-02" db="EMBL/GenBank/DDBJ databases">
        <title>Actinomadura rubrobrunea NBRC 14622.</title>
        <authorList>
            <person name="Ichikawa N."/>
            <person name="Sato H."/>
            <person name="Tonouchi N."/>
        </authorList>
    </citation>
    <scope>NUCLEOTIDE SEQUENCE</scope>
    <source>
        <strain evidence="1">NBRC 14622</strain>
    </source>
</reference>
<sequence>MPTYVALFNWTDQGVRACADTVARAENFAAMVEDVGAKLVNLYWTVGEYDLVGIIEAPDDETVSAALLRNCAAGNVRTTTLRAFTRDETARIIAKATG</sequence>